<sequence>MPNDQTLRTAVLDILQRMKRRKGWFLSVALLVLGVAAGAILLIPKTYTASATILIAGDEGVATQQLAVQIQRTGDPSDLESQVMVLRSPKMLDAVYHDSVALAAWVAACEAQRDNDLLFDLKARLWPAPGCAEQAGDRTRTLMAFGAAQDVAVVGRSRVIKVSFTAATPDAAMTMTNSLVEQYLEFDLHSRVRPRLMALDWLAGEVSRLEQEIKAEEAGIEDYRKRNGLVRGENNLIAAESLSSVARELASAQADRAMAAARLDVSPGDPTLRLARDSAQARVRAMSQQFDEISGRVQRQAGVEFTVGGMLRNIEVKRGLYNAMTTRVSELRVEERLVTSNARLLSKAELPMRPAGAPASRIAAAGVIFSLLLGAAAALIRDLFDRTVRTLPELSSGTALPVICLIPRIRLKRGGLAEMPWHQSPAELQDGVRTLFGRSVLMKEIPGSRVVMMASAEAGAGKSFMTIQLARIAAASGRRVLVIECDLRRPSIGTSLSMSGTRGLTTYLRGKADRDEVVRRREGEGFDVILAGELAAESLELLSNTRMRGLIEEVRRAYDLVLLDTSPAGYLLDACALAKLADETIVCVNWGRSREDAVQSAINGLRSAGANILGFVVNRAQSGRLDLYHASYQHPAAPVLSAAGQS</sequence>
<comment type="subcellular location">
    <subcellularLocation>
        <location evidence="1">Cell inner membrane</location>
        <topology evidence="1">Multi-pass membrane protein</topology>
    </subcellularLocation>
</comment>
<dbReference type="Gene3D" id="3.40.50.300">
    <property type="entry name" value="P-loop containing nucleotide triphosphate hydrolases"/>
    <property type="match status" value="1"/>
</dbReference>
<dbReference type="InterPro" id="IPR027417">
    <property type="entry name" value="P-loop_NTPase"/>
</dbReference>
<dbReference type="Pfam" id="PF02706">
    <property type="entry name" value="Wzz"/>
    <property type="match status" value="1"/>
</dbReference>
<organism evidence="17 18">
    <name type="scientific">Teichococcus aestuarii</name>
    <dbReference type="NCBI Taxonomy" id="568898"/>
    <lineage>
        <taxon>Bacteria</taxon>
        <taxon>Pseudomonadati</taxon>
        <taxon>Pseudomonadota</taxon>
        <taxon>Alphaproteobacteria</taxon>
        <taxon>Acetobacterales</taxon>
        <taxon>Roseomonadaceae</taxon>
        <taxon>Roseomonas</taxon>
    </lineage>
</organism>
<evidence type="ECO:0000256" key="8">
    <source>
        <dbReference type="ARBA" id="ARBA00022777"/>
    </source>
</evidence>
<evidence type="ECO:0000259" key="15">
    <source>
        <dbReference type="Pfam" id="PF02706"/>
    </source>
</evidence>
<keyword evidence="4" id="KW-0997">Cell inner membrane</keyword>
<proteinExistence type="inferred from homology"/>
<evidence type="ECO:0000256" key="2">
    <source>
        <dbReference type="ARBA" id="ARBA00008883"/>
    </source>
</evidence>
<evidence type="ECO:0000256" key="5">
    <source>
        <dbReference type="ARBA" id="ARBA00022679"/>
    </source>
</evidence>
<evidence type="ECO:0000259" key="16">
    <source>
        <dbReference type="Pfam" id="PF13614"/>
    </source>
</evidence>
<feature type="domain" description="AAA" evidence="16">
    <location>
        <begin position="449"/>
        <end position="590"/>
    </location>
</feature>
<evidence type="ECO:0000313" key="17">
    <source>
        <dbReference type="EMBL" id="PWC26566.1"/>
    </source>
</evidence>
<keyword evidence="6 14" id="KW-0812">Transmembrane</keyword>
<feature type="transmembrane region" description="Helical" evidence="14">
    <location>
        <begin position="24"/>
        <end position="43"/>
    </location>
</feature>
<evidence type="ECO:0000256" key="4">
    <source>
        <dbReference type="ARBA" id="ARBA00022519"/>
    </source>
</evidence>
<accession>A0A2U1UY28</accession>
<keyword evidence="5" id="KW-0808">Transferase</keyword>
<dbReference type="AlphaFoldDB" id="A0A2U1UY28"/>
<dbReference type="OrthoDB" id="230260at2"/>
<evidence type="ECO:0000256" key="6">
    <source>
        <dbReference type="ARBA" id="ARBA00022692"/>
    </source>
</evidence>
<name>A0A2U1UY28_9PROT</name>
<evidence type="ECO:0000256" key="7">
    <source>
        <dbReference type="ARBA" id="ARBA00022741"/>
    </source>
</evidence>
<dbReference type="InterPro" id="IPR003856">
    <property type="entry name" value="LPS_length_determ_N"/>
</dbReference>
<comment type="catalytic activity">
    <reaction evidence="13">
        <text>L-tyrosyl-[protein] + ATP = O-phospho-L-tyrosyl-[protein] + ADP + H(+)</text>
        <dbReference type="Rhea" id="RHEA:10596"/>
        <dbReference type="Rhea" id="RHEA-COMP:10136"/>
        <dbReference type="Rhea" id="RHEA-COMP:20101"/>
        <dbReference type="ChEBI" id="CHEBI:15378"/>
        <dbReference type="ChEBI" id="CHEBI:30616"/>
        <dbReference type="ChEBI" id="CHEBI:46858"/>
        <dbReference type="ChEBI" id="CHEBI:61978"/>
        <dbReference type="ChEBI" id="CHEBI:456216"/>
    </reaction>
</comment>
<keyword evidence="12" id="KW-0829">Tyrosine-protein kinase</keyword>
<evidence type="ECO:0000313" key="18">
    <source>
        <dbReference type="Proteomes" id="UP000245048"/>
    </source>
</evidence>
<evidence type="ECO:0000256" key="1">
    <source>
        <dbReference type="ARBA" id="ARBA00004429"/>
    </source>
</evidence>
<evidence type="ECO:0000256" key="11">
    <source>
        <dbReference type="ARBA" id="ARBA00023136"/>
    </source>
</evidence>
<keyword evidence="8" id="KW-0418">Kinase</keyword>
<dbReference type="CDD" id="cd05387">
    <property type="entry name" value="BY-kinase"/>
    <property type="match status" value="1"/>
</dbReference>
<comment type="caution">
    <text evidence="17">The sequence shown here is derived from an EMBL/GenBank/DDBJ whole genome shotgun (WGS) entry which is preliminary data.</text>
</comment>
<evidence type="ECO:0000256" key="10">
    <source>
        <dbReference type="ARBA" id="ARBA00022989"/>
    </source>
</evidence>
<dbReference type="InterPro" id="IPR050445">
    <property type="entry name" value="Bact_polysacc_biosynth/exp"/>
</dbReference>
<dbReference type="InterPro" id="IPR025669">
    <property type="entry name" value="AAA_dom"/>
</dbReference>
<reference evidence="18" key="1">
    <citation type="submission" date="2017-10" db="EMBL/GenBank/DDBJ databases">
        <authorList>
            <person name="Toshchakov S.V."/>
            <person name="Goeva M.A."/>
        </authorList>
    </citation>
    <scope>NUCLEOTIDE SEQUENCE [LARGE SCALE GENOMIC DNA]</scope>
    <source>
        <strain evidence="18">JR1/69-1-13</strain>
    </source>
</reference>
<evidence type="ECO:0000256" key="3">
    <source>
        <dbReference type="ARBA" id="ARBA00022475"/>
    </source>
</evidence>
<keyword evidence="7" id="KW-0547">Nucleotide-binding</keyword>
<dbReference type="InterPro" id="IPR005702">
    <property type="entry name" value="Wzc-like_C"/>
</dbReference>
<dbReference type="PANTHER" id="PTHR32309:SF31">
    <property type="entry name" value="CAPSULAR EXOPOLYSACCHARIDE FAMILY"/>
    <property type="match status" value="1"/>
</dbReference>
<dbReference type="SUPFAM" id="SSF52540">
    <property type="entry name" value="P-loop containing nucleoside triphosphate hydrolases"/>
    <property type="match status" value="1"/>
</dbReference>
<evidence type="ECO:0000256" key="14">
    <source>
        <dbReference type="SAM" id="Phobius"/>
    </source>
</evidence>
<feature type="domain" description="Polysaccharide chain length determinant N-terminal" evidence="15">
    <location>
        <begin position="12"/>
        <end position="96"/>
    </location>
</feature>
<dbReference type="EMBL" id="PDOA01000031">
    <property type="protein sequence ID" value="PWC26566.1"/>
    <property type="molecule type" value="Genomic_DNA"/>
</dbReference>
<dbReference type="GO" id="GO:0005886">
    <property type="term" value="C:plasma membrane"/>
    <property type="evidence" value="ECO:0007669"/>
    <property type="project" value="UniProtKB-SubCell"/>
</dbReference>
<gene>
    <name evidence="17" type="ORF">CR165_22465</name>
</gene>
<keyword evidence="10 14" id="KW-1133">Transmembrane helix</keyword>
<keyword evidence="3" id="KW-1003">Cell membrane</keyword>
<keyword evidence="18" id="KW-1185">Reference proteome</keyword>
<dbReference type="PANTHER" id="PTHR32309">
    <property type="entry name" value="TYROSINE-PROTEIN KINASE"/>
    <property type="match status" value="1"/>
</dbReference>
<dbReference type="RefSeq" id="WP_109519159.1">
    <property type="nucleotide sequence ID" value="NZ_PDOA01000031.1"/>
</dbReference>
<evidence type="ECO:0000256" key="13">
    <source>
        <dbReference type="ARBA" id="ARBA00053015"/>
    </source>
</evidence>
<dbReference type="Pfam" id="PF13614">
    <property type="entry name" value="AAA_31"/>
    <property type="match status" value="1"/>
</dbReference>
<dbReference type="Proteomes" id="UP000245048">
    <property type="component" value="Unassembled WGS sequence"/>
</dbReference>
<keyword evidence="11 14" id="KW-0472">Membrane</keyword>
<comment type="similarity">
    <text evidence="2">Belongs to the etk/wzc family.</text>
</comment>
<evidence type="ECO:0000256" key="9">
    <source>
        <dbReference type="ARBA" id="ARBA00022840"/>
    </source>
</evidence>
<protein>
    <submittedName>
        <fullName evidence="17">Uncharacterized protein</fullName>
    </submittedName>
</protein>
<evidence type="ECO:0000256" key="12">
    <source>
        <dbReference type="ARBA" id="ARBA00023137"/>
    </source>
</evidence>
<keyword evidence="9" id="KW-0067">ATP-binding</keyword>